<protein>
    <submittedName>
        <fullName evidence="4">PDZ domain-containing protein</fullName>
    </submittedName>
</protein>
<dbReference type="WBParaSite" id="EVEC_0001020801-mRNA-1">
    <property type="protein sequence ID" value="EVEC_0001020801-mRNA-1"/>
    <property type="gene ID" value="EVEC_0001020801"/>
</dbReference>
<feature type="compositionally biased region" description="Basic and acidic residues" evidence="1">
    <location>
        <begin position="84"/>
        <end position="97"/>
    </location>
</feature>
<proteinExistence type="predicted"/>
<evidence type="ECO:0000313" key="4">
    <source>
        <dbReference type="WBParaSite" id="EVEC_0001020801-mRNA-1"/>
    </source>
</evidence>
<feature type="region of interest" description="Disordered" evidence="1">
    <location>
        <begin position="486"/>
        <end position="570"/>
    </location>
</feature>
<feature type="region of interest" description="Disordered" evidence="1">
    <location>
        <begin position="59"/>
        <end position="159"/>
    </location>
</feature>
<feature type="compositionally biased region" description="Polar residues" evidence="1">
    <location>
        <begin position="98"/>
        <end position="127"/>
    </location>
</feature>
<dbReference type="AlphaFoldDB" id="A0A0N4VHA7"/>
<feature type="compositionally biased region" description="Basic and acidic residues" evidence="1">
    <location>
        <begin position="352"/>
        <end position="371"/>
    </location>
</feature>
<dbReference type="EMBL" id="UXUI01010136">
    <property type="protein sequence ID" value="VDD94802.1"/>
    <property type="molecule type" value="Genomic_DNA"/>
</dbReference>
<feature type="compositionally biased region" description="Polar residues" evidence="1">
    <location>
        <begin position="60"/>
        <end position="82"/>
    </location>
</feature>
<feature type="region of interest" description="Disordered" evidence="1">
    <location>
        <begin position="1"/>
        <end position="22"/>
    </location>
</feature>
<dbReference type="Proteomes" id="UP000274131">
    <property type="component" value="Unassembled WGS sequence"/>
</dbReference>
<feature type="compositionally biased region" description="Polar residues" evidence="1">
    <location>
        <begin position="146"/>
        <end position="159"/>
    </location>
</feature>
<feature type="region of interest" description="Disordered" evidence="1">
    <location>
        <begin position="383"/>
        <end position="459"/>
    </location>
</feature>
<evidence type="ECO:0000256" key="1">
    <source>
        <dbReference type="SAM" id="MobiDB-lite"/>
    </source>
</evidence>
<evidence type="ECO:0000313" key="2">
    <source>
        <dbReference type="EMBL" id="VDD94802.1"/>
    </source>
</evidence>
<keyword evidence="3" id="KW-1185">Reference proteome</keyword>
<accession>A0A0N4VHA7</accession>
<sequence length="710" mass="79143">MTQVWENPFRGGTVKRAEESLPAGLENLSQEERDQIMAKLACAQLDADQGFAPMAPKLTASKTADSIPTEINKSRSFSTLLNLESDKDSMNGRRDAQGRSQSISQAGTTEPFSTTDSAEDSPASQVHSKGPLKMIRQKASFDEPQSVEQVQPEPVTTTQLNDEIAESLAHLSPEEREKILAVMRSAENEERGSISAASDIRPERPAIVPPEKTFEDLQIEPTFDRSSVVNYDDENSIKNDRKTVINEIGSAKVQTEDSDFISDNFEIQTGSQFSTSPASTAEAVVYRRDSGYTTAGSSNNDYDYEAGYDQTEVKGQNPAVCEQSSTEHVSDSTAKPVYTYDTEGGYSTEQSKSSEDQTDAHNDEDFDYTYRGDRRYIDAAEAETKYQTQQEEITDEHIDSTKENVAWDDMESPKWAGQKPMWTTVFGDEEEKSESHTDSEAKTDQDSDYIQNKDKSDGELVTFPFDQNIATTYQKTKIVIDNDDEDEDYPLINVPTPLALQHQQTPKTLQLEPADALKDEDSIKSPPSITITSYDDKKRSSDEESDGETSPSTDEDDYPDQAFGESANDEFDVRWAQDSLNKTLSASEAAQKQETDSKALAILPANSVQIDDTGAVEKNTLASSRINPFLSEEENGEPWKNPDDISVEIDEIDYAAAMNYFTNKPYRPGPVYTIIEDEERSDGFVDTDAKYHDTWNLVLKMEGEESFILK</sequence>
<dbReference type="OrthoDB" id="5872711at2759"/>
<evidence type="ECO:0000313" key="3">
    <source>
        <dbReference type="Proteomes" id="UP000274131"/>
    </source>
</evidence>
<feature type="compositionally biased region" description="Acidic residues" evidence="1">
    <location>
        <begin position="543"/>
        <end position="559"/>
    </location>
</feature>
<feature type="compositionally biased region" description="Polar residues" evidence="1">
    <location>
        <begin position="322"/>
        <end position="333"/>
    </location>
</feature>
<reference evidence="2 3" key="2">
    <citation type="submission" date="2018-10" db="EMBL/GenBank/DDBJ databases">
        <authorList>
            <consortium name="Pathogen Informatics"/>
        </authorList>
    </citation>
    <scope>NUCLEOTIDE SEQUENCE [LARGE SCALE GENOMIC DNA]</scope>
</reference>
<gene>
    <name evidence="2" type="ORF">EVEC_LOCUS9553</name>
</gene>
<name>A0A0N4VHA7_ENTVE</name>
<feature type="compositionally biased region" description="Basic and acidic residues" evidence="1">
    <location>
        <begin position="433"/>
        <end position="458"/>
    </location>
</feature>
<feature type="compositionally biased region" description="Polar residues" evidence="1">
    <location>
        <begin position="291"/>
        <end position="301"/>
    </location>
</feature>
<feature type="region of interest" description="Disordered" evidence="1">
    <location>
        <begin position="290"/>
        <end position="371"/>
    </location>
</feature>
<organism evidence="4">
    <name type="scientific">Enterobius vermicularis</name>
    <name type="common">Human pinworm</name>
    <dbReference type="NCBI Taxonomy" id="51028"/>
    <lineage>
        <taxon>Eukaryota</taxon>
        <taxon>Metazoa</taxon>
        <taxon>Ecdysozoa</taxon>
        <taxon>Nematoda</taxon>
        <taxon>Chromadorea</taxon>
        <taxon>Rhabditida</taxon>
        <taxon>Spirurina</taxon>
        <taxon>Oxyuridomorpha</taxon>
        <taxon>Oxyuroidea</taxon>
        <taxon>Oxyuridae</taxon>
        <taxon>Enterobius</taxon>
    </lineage>
</organism>
<feature type="region of interest" description="Disordered" evidence="1">
    <location>
        <begin position="186"/>
        <end position="212"/>
    </location>
</feature>
<reference evidence="4" key="1">
    <citation type="submission" date="2017-02" db="UniProtKB">
        <authorList>
            <consortium name="WormBaseParasite"/>
        </authorList>
    </citation>
    <scope>IDENTIFICATION</scope>
</reference>
<dbReference type="STRING" id="51028.A0A0N4VHA7"/>
<feature type="compositionally biased region" description="Low complexity" evidence="1">
    <location>
        <begin position="524"/>
        <end position="533"/>
    </location>
</feature>